<dbReference type="EMBL" id="AZGY01000013">
    <property type="protein sequence ID" value="KZZ93407.1"/>
    <property type="molecule type" value="Genomic_DNA"/>
</dbReference>
<keyword evidence="2" id="KW-1185">Reference proteome</keyword>
<evidence type="ECO:0000313" key="1">
    <source>
        <dbReference type="EMBL" id="KZZ93407.1"/>
    </source>
</evidence>
<dbReference type="Proteomes" id="UP000078544">
    <property type="component" value="Unassembled WGS sequence"/>
</dbReference>
<comment type="caution">
    <text evidence="1">The sequence shown here is derived from an EMBL/GenBank/DDBJ whole genome shotgun (WGS) entry which is preliminary data.</text>
</comment>
<accession>A0A168A361</accession>
<proteinExistence type="predicted"/>
<reference evidence="1 2" key="1">
    <citation type="journal article" date="2016" name="Genome Biol. Evol.">
        <title>Divergent and convergent evolution of fungal pathogenicity.</title>
        <authorList>
            <person name="Shang Y."/>
            <person name="Xiao G."/>
            <person name="Zheng P."/>
            <person name="Cen K."/>
            <person name="Zhan S."/>
            <person name="Wang C."/>
        </authorList>
    </citation>
    <scope>NUCLEOTIDE SEQUENCE [LARGE SCALE GENOMIC DNA]</scope>
    <source>
        <strain evidence="1 2">RCEF 2490</strain>
    </source>
</reference>
<gene>
    <name evidence="1" type="ORF">AAL_05792</name>
</gene>
<sequence>MSRPELKATAHGDTSAYLLKRTTTELAEDLSKIKDADDFKADKTPDIVPKATWRISMRLFRAFQDMVGRPSRFGTSGAA</sequence>
<evidence type="ECO:0000313" key="2">
    <source>
        <dbReference type="Proteomes" id="UP000078544"/>
    </source>
</evidence>
<protein>
    <submittedName>
        <fullName evidence="1">Uncharacterized protein</fullName>
    </submittedName>
</protein>
<organism evidence="1 2">
    <name type="scientific">Moelleriella libera RCEF 2490</name>
    <dbReference type="NCBI Taxonomy" id="1081109"/>
    <lineage>
        <taxon>Eukaryota</taxon>
        <taxon>Fungi</taxon>
        <taxon>Dikarya</taxon>
        <taxon>Ascomycota</taxon>
        <taxon>Pezizomycotina</taxon>
        <taxon>Sordariomycetes</taxon>
        <taxon>Hypocreomycetidae</taxon>
        <taxon>Hypocreales</taxon>
        <taxon>Clavicipitaceae</taxon>
        <taxon>Moelleriella</taxon>
    </lineage>
</organism>
<dbReference type="AlphaFoldDB" id="A0A168A361"/>
<name>A0A168A361_9HYPO</name>